<feature type="transmembrane region" description="Helical" evidence="7">
    <location>
        <begin position="34"/>
        <end position="52"/>
    </location>
</feature>
<evidence type="ECO:0000256" key="5">
    <source>
        <dbReference type="ARBA" id="ARBA00022989"/>
    </source>
</evidence>
<evidence type="ECO:0000256" key="7">
    <source>
        <dbReference type="SAM" id="Phobius"/>
    </source>
</evidence>
<protein>
    <submittedName>
        <fullName evidence="8">Sulfate exporter family transporter</fullName>
    </submittedName>
</protein>
<feature type="transmembrane region" description="Helical" evidence="7">
    <location>
        <begin position="7"/>
        <end position="28"/>
    </location>
</feature>
<dbReference type="PANTHER" id="PTHR30106:SF2">
    <property type="entry name" value="UPF0324 INNER MEMBRANE PROTEIN YEIH"/>
    <property type="match status" value="1"/>
</dbReference>
<dbReference type="PANTHER" id="PTHR30106">
    <property type="entry name" value="INNER MEMBRANE PROTEIN YEIH-RELATED"/>
    <property type="match status" value="1"/>
</dbReference>
<comment type="caution">
    <text evidence="8">The sequence shown here is derived from an EMBL/GenBank/DDBJ whole genome shotgun (WGS) entry which is preliminary data.</text>
</comment>
<evidence type="ECO:0000313" key="8">
    <source>
        <dbReference type="EMBL" id="MBN9643117.1"/>
    </source>
</evidence>
<dbReference type="AlphaFoldDB" id="A0A939IWY9"/>
<keyword evidence="5 7" id="KW-1133">Transmembrane helix</keyword>
<evidence type="ECO:0000313" key="9">
    <source>
        <dbReference type="Proteomes" id="UP000664332"/>
    </source>
</evidence>
<dbReference type="GO" id="GO:0005886">
    <property type="term" value="C:plasma membrane"/>
    <property type="evidence" value="ECO:0007669"/>
    <property type="project" value="UniProtKB-SubCell"/>
</dbReference>
<feature type="transmembrane region" description="Helical" evidence="7">
    <location>
        <begin position="255"/>
        <end position="273"/>
    </location>
</feature>
<dbReference type="Proteomes" id="UP000664332">
    <property type="component" value="Unassembled WGS sequence"/>
</dbReference>
<name>A0A939IWY9_9CORY</name>
<sequence>MSPLRPLVPGLVLCAAGAAITLVVSAAIQHATGLSLELLVAVILGIIAGNLVRVPRAADAGVLFTSKKLLRVGVGLLGLSVPAAEILDLGWMPLVTVGLVVTIGLLAAIPLGRAFGLTREQSLLIGAGCSICGAAAIAAVEGITTRKRQHEFITAIAVIVLLGTLMIGAGPLAAHLLGWDNISTGVFLGASTHEVSQAVAAGQVAGAAVLPIAVTVKLARVLCLGPMMALLAVAERRHVKSSARPGDPDVVLPPLIPVFVIGFVSLVLVRTFVAVPEPVIDATSWIRTLLFSAAMFAQGLGVTAATITTAGHKPFAFGGILTLVVIAISATGAVLV</sequence>
<comment type="similarity">
    <text evidence="2">Belongs to the UPF0324 family.</text>
</comment>
<accession>A0A939IWY9</accession>
<dbReference type="Pfam" id="PF03601">
    <property type="entry name" value="Cons_hypoth698"/>
    <property type="match status" value="1"/>
</dbReference>
<feature type="transmembrane region" description="Helical" evidence="7">
    <location>
        <begin position="89"/>
        <end position="111"/>
    </location>
</feature>
<gene>
    <name evidence="8" type="ORF">JZY06_00505</name>
</gene>
<keyword evidence="6 7" id="KW-0472">Membrane</keyword>
<keyword evidence="4 7" id="KW-0812">Transmembrane</keyword>
<organism evidence="8 9">
    <name type="scientific">Corynebacterium mendelii</name>
    <dbReference type="NCBI Taxonomy" id="2765362"/>
    <lineage>
        <taxon>Bacteria</taxon>
        <taxon>Bacillati</taxon>
        <taxon>Actinomycetota</taxon>
        <taxon>Actinomycetes</taxon>
        <taxon>Mycobacteriales</taxon>
        <taxon>Corynebacteriaceae</taxon>
        <taxon>Corynebacterium</taxon>
    </lineage>
</organism>
<keyword evidence="9" id="KW-1185">Reference proteome</keyword>
<evidence type="ECO:0000256" key="1">
    <source>
        <dbReference type="ARBA" id="ARBA00004651"/>
    </source>
</evidence>
<dbReference type="EMBL" id="JAFLEQ010000003">
    <property type="protein sequence ID" value="MBN9643117.1"/>
    <property type="molecule type" value="Genomic_DNA"/>
</dbReference>
<evidence type="ECO:0000256" key="4">
    <source>
        <dbReference type="ARBA" id="ARBA00022692"/>
    </source>
</evidence>
<evidence type="ECO:0000256" key="2">
    <source>
        <dbReference type="ARBA" id="ARBA00007977"/>
    </source>
</evidence>
<proteinExistence type="inferred from homology"/>
<keyword evidence="3" id="KW-1003">Cell membrane</keyword>
<feature type="transmembrane region" description="Helical" evidence="7">
    <location>
        <begin position="123"/>
        <end position="140"/>
    </location>
</feature>
<evidence type="ECO:0000256" key="3">
    <source>
        <dbReference type="ARBA" id="ARBA00022475"/>
    </source>
</evidence>
<evidence type="ECO:0000256" key="6">
    <source>
        <dbReference type="ARBA" id="ARBA00023136"/>
    </source>
</evidence>
<dbReference type="RefSeq" id="WP_207117525.1">
    <property type="nucleotide sequence ID" value="NZ_JAFLEQ010000003.1"/>
</dbReference>
<feature type="transmembrane region" description="Helical" evidence="7">
    <location>
        <begin position="315"/>
        <end position="335"/>
    </location>
</feature>
<feature type="transmembrane region" description="Helical" evidence="7">
    <location>
        <begin position="285"/>
        <end position="308"/>
    </location>
</feature>
<reference evidence="8" key="1">
    <citation type="submission" date="2021-03" db="EMBL/GenBank/DDBJ databases">
        <authorList>
            <person name="Sun Q."/>
        </authorList>
    </citation>
    <scope>NUCLEOTIDE SEQUENCE</scope>
    <source>
        <strain evidence="8">CCM 8862</strain>
    </source>
</reference>
<feature type="transmembrane region" description="Helical" evidence="7">
    <location>
        <begin position="152"/>
        <end position="174"/>
    </location>
</feature>
<dbReference type="InterPro" id="IPR018383">
    <property type="entry name" value="UPF0324_pro"/>
</dbReference>
<comment type="subcellular location">
    <subcellularLocation>
        <location evidence="1">Cell membrane</location>
        <topology evidence="1">Multi-pass membrane protein</topology>
    </subcellularLocation>
</comment>